<protein>
    <submittedName>
        <fullName evidence="1">Uncharacterized protein</fullName>
    </submittedName>
</protein>
<reference evidence="1 2" key="1">
    <citation type="submission" date="2018-11" db="EMBL/GenBank/DDBJ databases">
        <authorList>
            <consortium name="Pathogen Informatics"/>
        </authorList>
    </citation>
    <scope>NUCLEOTIDE SEQUENCE [LARGE SCALE GENOMIC DNA]</scope>
    <source>
        <strain>Denwood</strain>
        <strain evidence="2">Zambia</strain>
    </source>
</reference>
<organism evidence="1 2">
    <name type="scientific">Schistosoma mattheei</name>
    <dbReference type="NCBI Taxonomy" id="31246"/>
    <lineage>
        <taxon>Eukaryota</taxon>
        <taxon>Metazoa</taxon>
        <taxon>Spiralia</taxon>
        <taxon>Lophotrochozoa</taxon>
        <taxon>Platyhelminthes</taxon>
        <taxon>Trematoda</taxon>
        <taxon>Digenea</taxon>
        <taxon>Strigeidida</taxon>
        <taxon>Schistosomatoidea</taxon>
        <taxon>Schistosomatidae</taxon>
        <taxon>Schistosoma</taxon>
    </lineage>
</organism>
<evidence type="ECO:0000313" key="2">
    <source>
        <dbReference type="Proteomes" id="UP000269396"/>
    </source>
</evidence>
<proteinExistence type="predicted"/>
<gene>
    <name evidence="1" type="ORF">SMTD_LOCUS6780</name>
</gene>
<accession>A0A183NXE4</accession>
<dbReference type="EMBL" id="UZAL01027805">
    <property type="protein sequence ID" value="VDP35788.1"/>
    <property type="molecule type" value="Genomic_DNA"/>
</dbReference>
<keyword evidence="2" id="KW-1185">Reference proteome</keyword>
<evidence type="ECO:0000313" key="1">
    <source>
        <dbReference type="EMBL" id="VDP35788.1"/>
    </source>
</evidence>
<dbReference type="AlphaFoldDB" id="A0A183NXE4"/>
<dbReference type="Proteomes" id="UP000269396">
    <property type="component" value="Unassembled WGS sequence"/>
</dbReference>
<sequence length="176" mass="21093">MSTRRAHSPRTKDAIYWRYHWKNSDPVMIARRIGTINWVLLRDKINEMNDRHEKEANPHTIRAQIIASQLQNISRETTLTHTKHEDGFEKCTKEMSIESTDHKGGPYTKGMTPEERKQFFRTKLNQKAREGFRFWVTERPKPTKCKRKHLSILLLTLSSNHLWNDICLYVYYYIFL</sequence>
<name>A0A183NXE4_9TREM</name>